<gene>
    <name evidence="5" type="ORF">NEMVEDRAFT_v1g178332</name>
</gene>
<dbReference type="HOGENOM" id="CLU_052560_0_0_1"/>
<dbReference type="InterPro" id="IPR050433">
    <property type="entry name" value="Myc_transcription_factors"/>
</dbReference>
<evidence type="ECO:0000259" key="4">
    <source>
        <dbReference type="PROSITE" id="PS50888"/>
    </source>
</evidence>
<feature type="compositionally biased region" description="Acidic residues" evidence="3">
    <location>
        <begin position="212"/>
        <end position="221"/>
    </location>
</feature>
<evidence type="ECO:0000256" key="1">
    <source>
        <dbReference type="ARBA" id="ARBA00023125"/>
    </source>
</evidence>
<dbReference type="PROSITE" id="PS50888">
    <property type="entry name" value="BHLH"/>
    <property type="match status" value="1"/>
</dbReference>
<keyword evidence="6" id="KW-1185">Reference proteome</keyword>
<dbReference type="InterPro" id="IPR012682">
    <property type="entry name" value="Tscrpt_reg_Myc_N"/>
</dbReference>
<dbReference type="GO" id="GO:0046983">
    <property type="term" value="F:protein dimerization activity"/>
    <property type="evidence" value="ECO:0007669"/>
    <property type="project" value="InterPro"/>
</dbReference>
<dbReference type="InParanoid" id="A7RIE4"/>
<feature type="compositionally biased region" description="Basic and acidic residues" evidence="3">
    <location>
        <begin position="176"/>
        <end position="185"/>
    </location>
</feature>
<accession>A7RIE4</accession>
<dbReference type="CDD" id="cd11400">
    <property type="entry name" value="bHLHzip_Myc"/>
    <property type="match status" value="1"/>
</dbReference>
<dbReference type="FunFam" id="4.10.280.10:FF:000019">
    <property type="entry name" value="Myc proto-oncogene protein"/>
    <property type="match status" value="1"/>
</dbReference>
<dbReference type="SMART" id="SM00353">
    <property type="entry name" value="HLH"/>
    <property type="match status" value="1"/>
</dbReference>
<keyword evidence="2" id="KW-0539">Nucleus</keyword>
<proteinExistence type="predicted"/>
<dbReference type="GO" id="GO:0006357">
    <property type="term" value="P:regulation of transcription by RNA polymerase II"/>
    <property type="evidence" value="ECO:0000318"/>
    <property type="project" value="GO_Central"/>
</dbReference>
<name>A7RIE4_NEMVE</name>
<dbReference type="eggNOG" id="KOG2483">
    <property type="taxonomic scope" value="Eukaryota"/>
</dbReference>
<evidence type="ECO:0000313" key="5">
    <source>
        <dbReference type="EMBL" id="EDO48796.1"/>
    </source>
</evidence>
<dbReference type="Proteomes" id="UP000001593">
    <property type="component" value="Unassembled WGS sequence"/>
</dbReference>
<sequence>MTLVAEHLLMDTFGSDFDSLPPSLFKDFPEDGFNMKKKSMTSIEEDIMSDYSFPPTPPISPGCSSIASEIGDPERIQPVCDELEDDFNFAAEEKSLYFQENDFKDILIKDCMWNGAAFENADKKHTTAAKQKVNTSQLEKIRLLCQTPPIAESTARVLSVDPAEIFPFPINADSTDGPKDLHEGSDSEEEVDVVTIEHSAKKEGEVEKPTADDVEMPETPDEILPSPSPSDASTFEDFDDDKTELTGKIKSRKSKKSYSHELSFYKQGRKSSKTSNSGSGDSDESENDSEYTRATHNVLERKRRNDLKLKFQKLRDAVPELKDNERAPKVSILRKSWEHIVQLKEDELKLVAEFEKQKKINALLLKKLLSLNKQN</sequence>
<dbReference type="PANTHER" id="PTHR45851">
    <property type="entry name" value="MYC PROTO-ONCOGENE"/>
    <property type="match status" value="1"/>
</dbReference>
<keyword evidence="1 2" id="KW-0238">DNA-binding</keyword>
<feature type="compositionally biased region" description="Basic and acidic residues" evidence="3">
    <location>
        <begin position="198"/>
        <end position="211"/>
    </location>
</feature>
<dbReference type="FunCoup" id="A7RIE4">
    <property type="interactions" value="262"/>
</dbReference>
<dbReference type="InterPro" id="IPR036638">
    <property type="entry name" value="HLH_DNA-bd_sf"/>
</dbReference>
<dbReference type="OrthoDB" id="5964374at2759"/>
<dbReference type="OMA" id="SKQNRMR"/>
<dbReference type="KEGG" id="nve:5520948"/>
<dbReference type="Gene3D" id="4.10.280.10">
    <property type="entry name" value="Helix-loop-helix DNA-binding domain"/>
    <property type="match status" value="1"/>
</dbReference>
<dbReference type="AlphaFoldDB" id="A7RIE4"/>
<dbReference type="PhylomeDB" id="A7RIE4"/>
<dbReference type="Pfam" id="PF00010">
    <property type="entry name" value="HLH"/>
    <property type="match status" value="1"/>
</dbReference>
<comment type="subcellular location">
    <subcellularLocation>
        <location evidence="2">Nucleus</location>
    </subcellularLocation>
</comment>
<dbReference type="EMBL" id="DS469512">
    <property type="protein sequence ID" value="EDO48796.1"/>
    <property type="molecule type" value="Genomic_DNA"/>
</dbReference>
<organism evidence="5 6">
    <name type="scientific">Nematostella vectensis</name>
    <name type="common">Starlet sea anemone</name>
    <dbReference type="NCBI Taxonomy" id="45351"/>
    <lineage>
        <taxon>Eukaryota</taxon>
        <taxon>Metazoa</taxon>
        <taxon>Cnidaria</taxon>
        <taxon>Anthozoa</taxon>
        <taxon>Hexacorallia</taxon>
        <taxon>Actiniaria</taxon>
        <taxon>Edwardsiidae</taxon>
        <taxon>Nematostella</taxon>
    </lineage>
</organism>
<dbReference type="SUPFAM" id="SSF47459">
    <property type="entry name" value="HLH, helix-loop-helix DNA-binding domain"/>
    <property type="match status" value="1"/>
</dbReference>
<reference evidence="5 6" key="1">
    <citation type="journal article" date="2007" name="Science">
        <title>Sea anemone genome reveals ancestral eumetazoan gene repertoire and genomic organization.</title>
        <authorList>
            <person name="Putnam N.H."/>
            <person name="Srivastava M."/>
            <person name="Hellsten U."/>
            <person name="Dirks B."/>
            <person name="Chapman J."/>
            <person name="Salamov A."/>
            <person name="Terry A."/>
            <person name="Shapiro H."/>
            <person name="Lindquist E."/>
            <person name="Kapitonov V.V."/>
            <person name="Jurka J."/>
            <person name="Genikhovich G."/>
            <person name="Grigoriev I.V."/>
            <person name="Lucas S.M."/>
            <person name="Steele R.E."/>
            <person name="Finnerty J.R."/>
            <person name="Technau U."/>
            <person name="Martindale M.Q."/>
            <person name="Rokhsar D.S."/>
        </authorList>
    </citation>
    <scope>NUCLEOTIDE SEQUENCE [LARGE SCALE GENOMIC DNA]</scope>
    <source>
        <strain evidence="6">CH2 X CH6</strain>
    </source>
</reference>
<dbReference type="InterPro" id="IPR011598">
    <property type="entry name" value="bHLH_dom"/>
</dbReference>
<comment type="subunit">
    <text evidence="2">Efficient DNA binding requires dimerization with another bHLH protein.</text>
</comment>
<evidence type="ECO:0000256" key="2">
    <source>
        <dbReference type="PIRNR" id="PIRNR001705"/>
    </source>
</evidence>
<dbReference type="PRINTS" id="PR00044">
    <property type="entry name" value="LEUZIPPRMYC"/>
</dbReference>
<evidence type="ECO:0000313" key="6">
    <source>
        <dbReference type="Proteomes" id="UP000001593"/>
    </source>
</evidence>
<evidence type="ECO:0000256" key="3">
    <source>
        <dbReference type="SAM" id="MobiDB-lite"/>
    </source>
</evidence>
<dbReference type="PIRSF" id="PIRSF001705">
    <property type="entry name" value="Myc_protein"/>
    <property type="match status" value="1"/>
</dbReference>
<dbReference type="GO" id="GO:0000981">
    <property type="term" value="F:DNA-binding transcription factor activity, RNA polymerase II-specific"/>
    <property type="evidence" value="ECO:0000318"/>
    <property type="project" value="GO_Central"/>
</dbReference>
<dbReference type="InterPro" id="IPR002418">
    <property type="entry name" value="Tscrpt_reg_Myc"/>
</dbReference>
<dbReference type="GO" id="GO:0000978">
    <property type="term" value="F:RNA polymerase II cis-regulatory region sequence-specific DNA binding"/>
    <property type="evidence" value="ECO:0000318"/>
    <property type="project" value="GO_Central"/>
</dbReference>
<dbReference type="Pfam" id="PF01056">
    <property type="entry name" value="Myc_N"/>
    <property type="match status" value="1"/>
</dbReference>
<protein>
    <recommendedName>
        <fullName evidence="4">BHLH domain-containing protein</fullName>
    </recommendedName>
</protein>
<dbReference type="STRING" id="45351.A7RIE4"/>
<feature type="region of interest" description="Disordered" evidence="3">
    <location>
        <begin position="169"/>
        <end position="299"/>
    </location>
</feature>
<dbReference type="GO" id="GO:0005634">
    <property type="term" value="C:nucleus"/>
    <property type="evidence" value="ECO:0007669"/>
    <property type="project" value="UniProtKB-SubCell"/>
</dbReference>
<feature type="domain" description="BHLH" evidence="4">
    <location>
        <begin position="291"/>
        <end position="343"/>
    </location>
</feature>